<reference evidence="7" key="2">
    <citation type="submission" date="2023-11" db="UniProtKB">
        <authorList>
            <consortium name="WormBaseParasite"/>
        </authorList>
    </citation>
    <scope>IDENTIFICATION</scope>
</reference>
<evidence type="ECO:0000313" key="7">
    <source>
        <dbReference type="WBParaSite" id="TREG1_61770.1"/>
    </source>
</evidence>
<dbReference type="GO" id="GO:0008476">
    <property type="term" value="F:protein-tyrosine sulfotransferase activity"/>
    <property type="evidence" value="ECO:0007669"/>
    <property type="project" value="UniProtKB-EC"/>
</dbReference>
<evidence type="ECO:0000256" key="5">
    <source>
        <dbReference type="RuleBase" id="RU365018"/>
    </source>
</evidence>
<dbReference type="Proteomes" id="UP000050795">
    <property type="component" value="Unassembled WGS sequence"/>
</dbReference>
<evidence type="ECO:0000256" key="3">
    <source>
        <dbReference type="ARBA" id="ARBA00022679"/>
    </source>
</evidence>
<keyword evidence="3 5" id="KW-0808">Transferase</keyword>
<comment type="similarity">
    <text evidence="1 5">Belongs to the protein sulfotransferase family.</text>
</comment>
<dbReference type="EC" id="2.8.2.20" evidence="2 5"/>
<dbReference type="InterPro" id="IPR027417">
    <property type="entry name" value="P-loop_NTPase"/>
</dbReference>
<dbReference type="Pfam" id="PF13469">
    <property type="entry name" value="Sulfotransfer_3"/>
    <property type="match status" value="1"/>
</dbReference>
<organism evidence="6 7">
    <name type="scientific">Trichobilharzia regenti</name>
    <name type="common">Nasal bird schistosome</name>
    <dbReference type="NCBI Taxonomy" id="157069"/>
    <lineage>
        <taxon>Eukaryota</taxon>
        <taxon>Metazoa</taxon>
        <taxon>Spiralia</taxon>
        <taxon>Lophotrochozoa</taxon>
        <taxon>Platyhelminthes</taxon>
        <taxon>Trematoda</taxon>
        <taxon>Digenea</taxon>
        <taxon>Strigeidida</taxon>
        <taxon>Schistosomatoidea</taxon>
        <taxon>Schistosomatidae</taxon>
        <taxon>Trichobilharzia</taxon>
    </lineage>
</organism>
<name>A0AA85K2G9_TRIRE</name>
<evidence type="ECO:0000256" key="1">
    <source>
        <dbReference type="ARBA" id="ARBA00009988"/>
    </source>
</evidence>
<dbReference type="PANTHER" id="PTHR12788:SF10">
    <property type="entry name" value="PROTEIN-TYROSINE SULFOTRANSFERASE"/>
    <property type="match status" value="1"/>
</dbReference>
<comment type="function">
    <text evidence="5">Catalyzes the O-sulfation of tyrosine residues within acidic motifs of polypeptides, using 3'-phosphoadenylyl sulfate (PAPS) as cosubstrate.</text>
</comment>
<comment type="catalytic activity">
    <reaction evidence="4 5">
        <text>L-tyrosyl-[protein] + 3'-phosphoadenylyl sulfate = O-sulfo-L-tyrosine-[protein] + adenosine 3',5'-bisphosphate + H(+)</text>
        <dbReference type="Rhea" id="RHEA:16801"/>
        <dbReference type="Rhea" id="RHEA-COMP:10136"/>
        <dbReference type="Rhea" id="RHEA-COMP:11688"/>
        <dbReference type="ChEBI" id="CHEBI:15378"/>
        <dbReference type="ChEBI" id="CHEBI:46858"/>
        <dbReference type="ChEBI" id="CHEBI:58339"/>
        <dbReference type="ChEBI" id="CHEBI:58343"/>
        <dbReference type="ChEBI" id="CHEBI:65286"/>
        <dbReference type="EC" id="2.8.2.20"/>
    </reaction>
</comment>
<proteinExistence type="inferred from homology"/>
<accession>A0AA85K2G9</accession>
<evidence type="ECO:0000256" key="4">
    <source>
        <dbReference type="ARBA" id="ARBA00048460"/>
    </source>
</evidence>
<dbReference type="AlphaFoldDB" id="A0AA85K2G9"/>
<protein>
    <recommendedName>
        <fullName evidence="2 5">Protein-tyrosine sulfotransferase</fullName>
        <ecNumber evidence="2 5">2.8.2.20</ecNumber>
    </recommendedName>
</protein>
<evidence type="ECO:0000256" key="2">
    <source>
        <dbReference type="ARBA" id="ARBA00013262"/>
    </source>
</evidence>
<reference evidence="6" key="1">
    <citation type="submission" date="2022-06" db="EMBL/GenBank/DDBJ databases">
        <authorList>
            <person name="Berger JAMES D."/>
            <person name="Berger JAMES D."/>
        </authorList>
    </citation>
    <scope>NUCLEOTIDE SEQUENCE [LARGE SCALE GENOMIC DNA]</scope>
</reference>
<dbReference type="SUPFAM" id="SSF52540">
    <property type="entry name" value="P-loop containing nucleoside triphosphate hydrolases"/>
    <property type="match status" value="1"/>
</dbReference>
<dbReference type="InterPro" id="IPR026634">
    <property type="entry name" value="TPST-like"/>
</dbReference>
<dbReference type="Gene3D" id="3.40.50.300">
    <property type="entry name" value="P-loop containing nucleotide triphosphate hydrolases"/>
    <property type="match status" value="1"/>
</dbReference>
<dbReference type="PANTHER" id="PTHR12788">
    <property type="entry name" value="PROTEIN-TYROSINE SULFOTRANSFERASE 2"/>
    <property type="match status" value="1"/>
</dbReference>
<keyword evidence="6" id="KW-1185">Reference proteome</keyword>
<evidence type="ECO:0000313" key="6">
    <source>
        <dbReference type="Proteomes" id="UP000050795"/>
    </source>
</evidence>
<dbReference type="WBParaSite" id="TREG1_61770.1">
    <property type="protein sequence ID" value="TREG1_61770.1"/>
    <property type="gene ID" value="TREG1_61770"/>
</dbReference>
<sequence length="158" mass="18221">MVHCRSESSINQLLQYRRNKEYHAKRLSKSGITSDVLNEATAAFISTVIQEMGPKAQKLCLKDSTYFQFLDVLNDVFPRSKFILMVRDPRAAVASIIRQDIKRGQVSQNITTTILEYDEIAVQMLEDCQYIGKHRCLFIRYECLVLNSRSEIQKVLGK</sequence>
<dbReference type="GO" id="GO:0005794">
    <property type="term" value="C:Golgi apparatus"/>
    <property type="evidence" value="ECO:0007669"/>
    <property type="project" value="TreeGrafter"/>
</dbReference>